<evidence type="ECO:0000256" key="5">
    <source>
        <dbReference type="ARBA" id="ARBA00038359"/>
    </source>
</evidence>
<dbReference type="InterPro" id="IPR052337">
    <property type="entry name" value="SAT4-like"/>
</dbReference>
<evidence type="ECO:0000313" key="10">
    <source>
        <dbReference type="Proteomes" id="UP001172155"/>
    </source>
</evidence>
<keyword evidence="4 7" id="KW-0472">Membrane</keyword>
<evidence type="ECO:0000256" key="3">
    <source>
        <dbReference type="ARBA" id="ARBA00022989"/>
    </source>
</evidence>
<dbReference type="Pfam" id="PF20684">
    <property type="entry name" value="Fung_rhodopsin"/>
    <property type="match status" value="1"/>
</dbReference>
<comment type="subcellular location">
    <subcellularLocation>
        <location evidence="1">Membrane</location>
        <topology evidence="1">Multi-pass membrane protein</topology>
    </subcellularLocation>
</comment>
<feature type="transmembrane region" description="Helical" evidence="7">
    <location>
        <begin position="149"/>
        <end position="171"/>
    </location>
</feature>
<comment type="caution">
    <text evidence="9">The sequence shown here is derived from an EMBL/GenBank/DDBJ whole genome shotgun (WGS) entry which is preliminary data.</text>
</comment>
<gene>
    <name evidence="9" type="ORF">B0T18DRAFT_54677</name>
</gene>
<dbReference type="AlphaFoldDB" id="A0AA40K9A3"/>
<evidence type="ECO:0000313" key="9">
    <source>
        <dbReference type="EMBL" id="KAK0750688.1"/>
    </source>
</evidence>
<accession>A0AA40K9A3</accession>
<dbReference type="GO" id="GO:0016020">
    <property type="term" value="C:membrane"/>
    <property type="evidence" value="ECO:0007669"/>
    <property type="project" value="UniProtKB-SubCell"/>
</dbReference>
<organism evidence="9 10">
    <name type="scientific">Schizothecium vesticola</name>
    <dbReference type="NCBI Taxonomy" id="314040"/>
    <lineage>
        <taxon>Eukaryota</taxon>
        <taxon>Fungi</taxon>
        <taxon>Dikarya</taxon>
        <taxon>Ascomycota</taxon>
        <taxon>Pezizomycotina</taxon>
        <taxon>Sordariomycetes</taxon>
        <taxon>Sordariomycetidae</taxon>
        <taxon>Sordariales</taxon>
        <taxon>Schizotheciaceae</taxon>
        <taxon>Schizothecium</taxon>
    </lineage>
</organism>
<comment type="similarity">
    <text evidence="5">Belongs to the SAT4 family.</text>
</comment>
<keyword evidence="10" id="KW-1185">Reference proteome</keyword>
<feature type="transmembrane region" description="Helical" evidence="7">
    <location>
        <begin position="37"/>
        <end position="56"/>
    </location>
</feature>
<dbReference type="EMBL" id="JAUKUD010000002">
    <property type="protein sequence ID" value="KAK0750688.1"/>
    <property type="molecule type" value="Genomic_DNA"/>
</dbReference>
<evidence type="ECO:0000256" key="1">
    <source>
        <dbReference type="ARBA" id="ARBA00004141"/>
    </source>
</evidence>
<dbReference type="PANTHER" id="PTHR33048:SF47">
    <property type="entry name" value="INTEGRAL MEMBRANE PROTEIN-RELATED"/>
    <property type="match status" value="1"/>
</dbReference>
<keyword evidence="2 7" id="KW-0812">Transmembrane</keyword>
<dbReference type="InterPro" id="IPR049326">
    <property type="entry name" value="Rhodopsin_dom_fungi"/>
</dbReference>
<dbReference type="PANTHER" id="PTHR33048">
    <property type="entry name" value="PTH11-LIKE INTEGRAL MEMBRANE PROTEIN (AFU_ORTHOLOGUE AFUA_5G11245)"/>
    <property type="match status" value="1"/>
</dbReference>
<keyword evidence="3 7" id="KW-1133">Transmembrane helix</keyword>
<protein>
    <recommendedName>
        <fullName evidence="8">Rhodopsin domain-containing protein</fullName>
    </recommendedName>
</protein>
<feature type="region of interest" description="Disordered" evidence="6">
    <location>
        <begin position="1"/>
        <end position="20"/>
    </location>
</feature>
<evidence type="ECO:0000256" key="7">
    <source>
        <dbReference type="SAM" id="Phobius"/>
    </source>
</evidence>
<proteinExistence type="inferred from homology"/>
<feature type="domain" description="Rhodopsin" evidence="8">
    <location>
        <begin position="53"/>
        <end position="173"/>
    </location>
</feature>
<evidence type="ECO:0000256" key="6">
    <source>
        <dbReference type="SAM" id="MobiDB-lite"/>
    </source>
</evidence>
<reference evidence="9" key="1">
    <citation type="submission" date="2023-06" db="EMBL/GenBank/DDBJ databases">
        <title>Genome-scale phylogeny and comparative genomics of the fungal order Sordariales.</title>
        <authorList>
            <consortium name="Lawrence Berkeley National Laboratory"/>
            <person name="Hensen N."/>
            <person name="Bonometti L."/>
            <person name="Westerberg I."/>
            <person name="Brannstrom I.O."/>
            <person name="Guillou S."/>
            <person name="Cros-Aarteil S."/>
            <person name="Calhoun S."/>
            <person name="Haridas S."/>
            <person name="Kuo A."/>
            <person name="Mondo S."/>
            <person name="Pangilinan J."/>
            <person name="Riley R."/>
            <person name="LaButti K."/>
            <person name="Andreopoulos B."/>
            <person name="Lipzen A."/>
            <person name="Chen C."/>
            <person name="Yanf M."/>
            <person name="Daum C."/>
            <person name="Ng V."/>
            <person name="Clum A."/>
            <person name="Steindorff A."/>
            <person name="Ohm R."/>
            <person name="Martin F."/>
            <person name="Silar P."/>
            <person name="Natvig D."/>
            <person name="Lalanne C."/>
            <person name="Gautier V."/>
            <person name="Ament-velasquez S.L."/>
            <person name="Kruys A."/>
            <person name="Hutchinson M.I."/>
            <person name="Powell A.J."/>
            <person name="Barry K."/>
            <person name="Miller A.N."/>
            <person name="Grigoriev I.V."/>
            <person name="Debuchy R."/>
            <person name="Gladieux P."/>
            <person name="Thoren M.H."/>
            <person name="Johannesson H."/>
        </authorList>
    </citation>
    <scope>NUCLEOTIDE SEQUENCE</scope>
    <source>
        <strain evidence="9">SMH3187-1</strain>
    </source>
</reference>
<evidence type="ECO:0000256" key="4">
    <source>
        <dbReference type="ARBA" id="ARBA00023136"/>
    </source>
</evidence>
<sequence length="336" mass="37391">MSPPESGFDPSRTPPVPPPPGVITNFTDPDSLSATSLAINVIFLAIAGVFVILRFYTRACITRRVGWDDYMVPPGLCFCASSIVLSQLSTNYGIGRHVWDVPLILLYPMGMKLFVWGVTKYCAGILFIKMSLLALYHQSFALPPAWFRVQWWTVLVITVGYSISGICYMHCRCFQSHPDLQDPVGKGVDFTRGIAWSGIWSNIEMSCAIVCTSAVTLRPLVRKHFSSWVPAQLRSNQVNLTSPHYVVYSSGGFGAPSHLRTTRAGSVELGARKKSEDNDSRDEVAQCPRETSLRGQVGIARCKRFMFPRRCCRQIGFLFTGRILWGDGGPRDVGRR</sequence>
<feature type="transmembrane region" description="Helical" evidence="7">
    <location>
        <begin position="113"/>
        <end position="137"/>
    </location>
</feature>
<name>A0AA40K9A3_9PEZI</name>
<dbReference type="Proteomes" id="UP001172155">
    <property type="component" value="Unassembled WGS sequence"/>
</dbReference>
<evidence type="ECO:0000259" key="8">
    <source>
        <dbReference type="Pfam" id="PF20684"/>
    </source>
</evidence>
<evidence type="ECO:0000256" key="2">
    <source>
        <dbReference type="ARBA" id="ARBA00022692"/>
    </source>
</evidence>